<keyword evidence="4" id="KW-0833">Ubl conjugation pathway</keyword>
<proteinExistence type="predicted"/>
<reference evidence="6 7" key="1">
    <citation type="submission" date="2014-04" db="EMBL/GenBank/DDBJ databases">
        <authorList>
            <consortium name="International Citrus Genome Consortium"/>
            <person name="Gmitter F."/>
            <person name="Chen C."/>
            <person name="Farmerie W."/>
            <person name="Harkins T."/>
            <person name="Desany B."/>
            <person name="Mohiuddin M."/>
            <person name="Kodira C."/>
            <person name="Borodovsky M."/>
            <person name="Lomsadze A."/>
            <person name="Burns P."/>
            <person name="Jenkins J."/>
            <person name="Prochnik S."/>
            <person name="Shu S."/>
            <person name="Chapman J."/>
            <person name="Pitluck S."/>
            <person name="Schmutz J."/>
            <person name="Rokhsar D."/>
        </authorList>
    </citation>
    <scope>NUCLEOTIDE SEQUENCE</scope>
</reference>
<dbReference type="EMBL" id="KK785117">
    <property type="protein sequence ID" value="KDO49255.1"/>
    <property type="molecule type" value="Genomic_DNA"/>
</dbReference>
<name>A0A067E5X5_CITSI</name>
<dbReference type="GO" id="GO:0016925">
    <property type="term" value="P:protein sumoylation"/>
    <property type="evidence" value="ECO:0007669"/>
    <property type="project" value="UniProtKB-UniPathway"/>
</dbReference>
<dbReference type="GO" id="GO:0019789">
    <property type="term" value="F:SUMO transferase activity"/>
    <property type="evidence" value="ECO:0007669"/>
    <property type="project" value="InterPro"/>
</dbReference>
<evidence type="ECO:0000256" key="1">
    <source>
        <dbReference type="ARBA" id="ARBA00004123"/>
    </source>
</evidence>
<gene>
    <name evidence="6" type="ORF">CISIN_1g025405mg</name>
</gene>
<accession>A0A067E5X5</accession>
<organism evidence="6 7">
    <name type="scientific">Citrus sinensis</name>
    <name type="common">Sweet orange</name>
    <name type="synonym">Citrus aurantium var. sinensis</name>
    <dbReference type="NCBI Taxonomy" id="2711"/>
    <lineage>
        <taxon>Eukaryota</taxon>
        <taxon>Viridiplantae</taxon>
        <taxon>Streptophyta</taxon>
        <taxon>Embryophyta</taxon>
        <taxon>Tracheophyta</taxon>
        <taxon>Spermatophyta</taxon>
        <taxon>Magnoliopsida</taxon>
        <taxon>eudicotyledons</taxon>
        <taxon>Gunneridae</taxon>
        <taxon>Pentapetalae</taxon>
        <taxon>rosids</taxon>
        <taxon>malvids</taxon>
        <taxon>Sapindales</taxon>
        <taxon>Rutaceae</taxon>
        <taxon>Aurantioideae</taxon>
        <taxon>Citrus</taxon>
    </lineage>
</organism>
<dbReference type="PANTHER" id="PTHR21330">
    <property type="entry name" value="E3 SUMO-PROTEIN LIGASE NSE2"/>
    <property type="match status" value="1"/>
</dbReference>
<keyword evidence="5" id="KW-0539">Nucleus</keyword>
<dbReference type="GO" id="GO:0030915">
    <property type="term" value="C:Smc5-Smc6 complex"/>
    <property type="evidence" value="ECO:0007669"/>
    <property type="project" value="InterPro"/>
</dbReference>
<sequence>MASTSASRHDAVTGRIRNAATTLYNDNNTVIGEIRRALGMIKEIAVDLEKDNQSQMVKELEDATIQLMEAFGDCTHHSAAIQSVGNTYQPGTELTDFKKLLVDEDAKSRAASSSVPPNDPLHKFREAVWNVHHAGELMPGEEQEDIVMTSTQSNILNISCPLSGKPITELAEPVRRYQILQIYPRFSFLPFCSLDCYFPRCNHFGCQLYFNWKKCVFKYHLKGHMLFMQVLEYDGDIYLLGLASGTSLCPLYE</sequence>
<evidence type="ECO:0000256" key="2">
    <source>
        <dbReference type="ARBA" id="ARBA00004718"/>
    </source>
</evidence>
<evidence type="ECO:0008006" key="8">
    <source>
        <dbReference type="Google" id="ProtNLM"/>
    </source>
</evidence>
<evidence type="ECO:0000313" key="6">
    <source>
        <dbReference type="EMBL" id="KDO49255.1"/>
    </source>
</evidence>
<dbReference type="PANTHER" id="PTHR21330:SF1">
    <property type="entry name" value="E3 SUMO-PROTEIN LIGASE NSE2"/>
    <property type="match status" value="1"/>
</dbReference>
<dbReference type="GO" id="GO:0005634">
    <property type="term" value="C:nucleus"/>
    <property type="evidence" value="ECO:0007669"/>
    <property type="project" value="UniProtKB-SubCell"/>
</dbReference>
<dbReference type="Proteomes" id="UP000027120">
    <property type="component" value="Unassembled WGS sequence"/>
</dbReference>
<evidence type="ECO:0000256" key="4">
    <source>
        <dbReference type="ARBA" id="ARBA00022786"/>
    </source>
</evidence>
<comment type="subcellular location">
    <subcellularLocation>
        <location evidence="1">Nucleus</location>
    </subcellularLocation>
</comment>
<evidence type="ECO:0000256" key="5">
    <source>
        <dbReference type="ARBA" id="ARBA00023242"/>
    </source>
</evidence>
<evidence type="ECO:0000313" key="7">
    <source>
        <dbReference type="Proteomes" id="UP000027120"/>
    </source>
</evidence>
<keyword evidence="3" id="KW-0808">Transferase</keyword>
<dbReference type="SMR" id="A0A067E5X5"/>
<dbReference type="UniPathway" id="UPA00886"/>
<dbReference type="AlphaFoldDB" id="A0A067E5X5"/>
<comment type="pathway">
    <text evidence="2">Protein modification; protein sumoylation.</text>
</comment>
<evidence type="ECO:0000256" key="3">
    <source>
        <dbReference type="ARBA" id="ARBA00022679"/>
    </source>
</evidence>
<protein>
    <recommendedName>
        <fullName evidence="8">SP-RING-type domain-containing protein</fullName>
    </recommendedName>
</protein>
<dbReference type="InterPro" id="IPR026846">
    <property type="entry name" value="Nse2(Mms21)"/>
</dbReference>
<keyword evidence="7" id="KW-1185">Reference proteome</keyword>
<dbReference type="GO" id="GO:0000724">
    <property type="term" value="P:double-strand break repair via homologous recombination"/>
    <property type="evidence" value="ECO:0007669"/>
    <property type="project" value="InterPro"/>
</dbReference>